<evidence type="ECO:0000313" key="3">
    <source>
        <dbReference type="Proteomes" id="UP000250266"/>
    </source>
</evidence>
<feature type="region of interest" description="Disordered" evidence="1">
    <location>
        <begin position="39"/>
        <end position="63"/>
    </location>
</feature>
<organism evidence="2 3">
    <name type="scientific">Lepidopterella palustris CBS 459.81</name>
    <dbReference type="NCBI Taxonomy" id="1314670"/>
    <lineage>
        <taxon>Eukaryota</taxon>
        <taxon>Fungi</taxon>
        <taxon>Dikarya</taxon>
        <taxon>Ascomycota</taxon>
        <taxon>Pezizomycotina</taxon>
        <taxon>Dothideomycetes</taxon>
        <taxon>Pleosporomycetidae</taxon>
        <taxon>Mytilinidiales</taxon>
        <taxon>Argynnaceae</taxon>
        <taxon>Lepidopterella</taxon>
    </lineage>
</organism>
<dbReference type="Proteomes" id="UP000250266">
    <property type="component" value="Unassembled WGS sequence"/>
</dbReference>
<dbReference type="EMBL" id="KV744861">
    <property type="protein sequence ID" value="OCK83417.1"/>
    <property type="molecule type" value="Genomic_DNA"/>
</dbReference>
<name>A0A8E2JID5_9PEZI</name>
<dbReference type="AlphaFoldDB" id="A0A8E2JID5"/>
<gene>
    <name evidence="2" type="ORF">K432DRAFT_402026</name>
</gene>
<keyword evidence="3" id="KW-1185">Reference proteome</keyword>
<feature type="compositionally biased region" description="Basic and acidic residues" evidence="1">
    <location>
        <begin position="39"/>
        <end position="50"/>
    </location>
</feature>
<proteinExistence type="predicted"/>
<accession>A0A8E2JID5</accession>
<evidence type="ECO:0000256" key="1">
    <source>
        <dbReference type="SAM" id="MobiDB-lite"/>
    </source>
</evidence>
<protein>
    <submittedName>
        <fullName evidence="2">Uncharacterized protein</fullName>
    </submittedName>
</protein>
<sequence length="181" mass="20351">MYQQHNTVCRIYKTGPSFASQMCSSCKFRGRHCSGIDAHRAPEPTLKHEATGSSQSSDPREYDFRPRQAVESGLFIPRRAIPDDTSIYSKENNMKMEKRVKGKRPAALIQIAHSLEEPEVDYESMLKLCETKILGVQQRMLQVADSLKGPFVSHETLEKEVGSKVVELAAVTGLILDKQIE</sequence>
<evidence type="ECO:0000313" key="2">
    <source>
        <dbReference type="EMBL" id="OCK83417.1"/>
    </source>
</evidence>
<reference evidence="2 3" key="1">
    <citation type="journal article" date="2016" name="Nat. Commun.">
        <title>Ectomycorrhizal ecology is imprinted in the genome of the dominant symbiotic fungus Cenococcum geophilum.</title>
        <authorList>
            <consortium name="DOE Joint Genome Institute"/>
            <person name="Peter M."/>
            <person name="Kohler A."/>
            <person name="Ohm R.A."/>
            <person name="Kuo A."/>
            <person name="Krutzmann J."/>
            <person name="Morin E."/>
            <person name="Arend M."/>
            <person name="Barry K.W."/>
            <person name="Binder M."/>
            <person name="Choi C."/>
            <person name="Clum A."/>
            <person name="Copeland A."/>
            <person name="Grisel N."/>
            <person name="Haridas S."/>
            <person name="Kipfer T."/>
            <person name="LaButti K."/>
            <person name="Lindquist E."/>
            <person name="Lipzen A."/>
            <person name="Maire R."/>
            <person name="Meier B."/>
            <person name="Mihaltcheva S."/>
            <person name="Molinier V."/>
            <person name="Murat C."/>
            <person name="Poggeler S."/>
            <person name="Quandt C.A."/>
            <person name="Sperisen C."/>
            <person name="Tritt A."/>
            <person name="Tisserant E."/>
            <person name="Crous P.W."/>
            <person name="Henrissat B."/>
            <person name="Nehls U."/>
            <person name="Egli S."/>
            <person name="Spatafora J.W."/>
            <person name="Grigoriev I.V."/>
            <person name="Martin F.M."/>
        </authorList>
    </citation>
    <scope>NUCLEOTIDE SEQUENCE [LARGE SCALE GENOMIC DNA]</scope>
    <source>
        <strain evidence="2 3">CBS 459.81</strain>
    </source>
</reference>